<reference evidence="6 7" key="1">
    <citation type="submission" date="2019-04" db="EMBL/GenBank/DDBJ databases">
        <title>Cohnella sp. nov. isolated from preserved vegetables.</title>
        <authorList>
            <person name="Lin S.-Y."/>
            <person name="Hung M.-H."/>
            <person name="Young C.-C."/>
        </authorList>
    </citation>
    <scope>NUCLEOTIDE SEQUENCE [LARGE SCALE GENOMIC DNA]</scope>
    <source>
        <strain evidence="6 7">CC-MHH1044</strain>
    </source>
</reference>
<dbReference type="NCBIfam" id="TIGR00945">
    <property type="entry name" value="tatC"/>
    <property type="match status" value="1"/>
</dbReference>
<keyword evidence="2 5" id="KW-0812">Transmembrane</keyword>
<comment type="subunit">
    <text evidence="5">Forms a complex with TatA.</text>
</comment>
<dbReference type="EMBL" id="SSOB01000043">
    <property type="protein sequence ID" value="THF74249.1"/>
    <property type="molecule type" value="Genomic_DNA"/>
</dbReference>
<keyword evidence="4 5" id="KW-0472">Membrane</keyword>
<evidence type="ECO:0000256" key="2">
    <source>
        <dbReference type="ARBA" id="ARBA00022692"/>
    </source>
</evidence>
<comment type="similarity">
    <text evidence="5">Belongs to the TatC family.</text>
</comment>
<dbReference type="PANTHER" id="PTHR30371:SF0">
    <property type="entry name" value="SEC-INDEPENDENT PROTEIN TRANSLOCASE PROTEIN TATC, CHLOROPLASTIC-RELATED"/>
    <property type="match status" value="1"/>
</dbReference>
<evidence type="ECO:0000313" key="6">
    <source>
        <dbReference type="EMBL" id="THF74249.1"/>
    </source>
</evidence>
<keyword evidence="5" id="KW-1003">Cell membrane</keyword>
<accession>A0A4S4BI29</accession>
<dbReference type="PRINTS" id="PR01840">
    <property type="entry name" value="TATCFAMILY"/>
</dbReference>
<feature type="transmembrane region" description="Helical" evidence="5">
    <location>
        <begin position="158"/>
        <end position="184"/>
    </location>
</feature>
<sequence length="249" mass="27397">MSAKELAIDPKLIAHLTELRKRLIFVGAWFLGAFFVGLYAAPGTLAYIKNHSGGIRIEWSVFSLSDGLMVYMKCATLIGIALTLPFACYHLWAFARPGLTKAEAKAALLYVPASFALFVSGVSFGYAVGLPMMIRFMMRINRAIGAQELYGIRHYVSFALSFLLPMGAAFEMPLLLLFLTRIGLLTPSSVKTSRKYAYVGLAVVGACISPPDFMSHLSVTVPLLLLFEIGAFLSVRSYRRREKLAVRPA</sequence>
<comment type="caution">
    <text evidence="5">Lacks conserved residue(s) required for the propagation of feature annotation.</text>
</comment>
<keyword evidence="5" id="KW-0813">Transport</keyword>
<name>A0A4S4BI29_9BACL</name>
<dbReference type="InterPro" id="IPR002033">
    <property type="entry name" value="TatC"/>
</dbReference>
<feature type="transmembrane region" description="Helical" evidence="5">
    <location>
        <begin position="107"/>
        <end position="128"/>
    </location>
</feature>
<dbReference type="GO" id="GO:0065002">
    <property type="term" value="P:intracellular protein transmembrane transport"/>
    <property type="evidence" value="ECO:0007669"/>
    <property type="project" value="TreeGrafter"/>
</dbReference>
<organism evidence="6 7">
    <name type="scientific">Cohnella fermenti</name>
    <dbReference type="NCBI Taxonomy" id="2565925"/>
    <lineage>
        <taxon>Bacteria</taxon>
        <taxon>Bacillati</taxon>
        <taxon>Bacillota</taxon>
        <taxon>Bacilli</taxon>
        <taxon>Bacillales</taxon>
        <taxon>Paenibacillaceae</taxon>
        <taxon>Cohnella</taxon>
    </lineage>
</organism>
<feature type="transmembrane region" description="Helical" evidence="5">
    <location>
        <begin position="68"/>
        <end position="95"/>
    </location>
</feature>
<evidence type="ECO:0000313" key="7">
    <source>
        <dbReference type="Proteomes" id="UP000310636"/>
    </source>
</evidence>
<dbReference type="PANTHER" id="PTHR30371">
    <property type="entry name" value="SEC-INDEPENDENT PROTEIN TRANSLOCASE PROTEIN TATC"/>
    <property type="match status" value="1"/>
</dbReference>
<comment type="subcellular location">
    <subcellularLocation>
        <location evidence="5">Cell membrane</location>
        <topology evidence="5">Multi-pass membrane protein</topology>
    </subcellularLocation>
    <subcellularLocation>
        <location evidence="1">Membrane</location>
        <topology evidence="1">Multi-pass membrane protein</topology>
    </subcellularLocation>
</comment>
<keyword evidence="5" id="KW-0653">Protein transport</keyword>
<evidence type="ECO:0000256" key="1">
    <source>
        <dbReference type="ARBA" id="ARBA00004141"/>
    </source>
</evidence>
<feature type="transmembrane region" description="Helical" evidence="5">
    <location>
        <begin position="23"/>
        <end position="48"/>
    </location>
</feature>
<gene>
    <name evidence="5 6" type="primary">tatC</name>
    <name evidence="6" type="ORF">E6C55_26135</name>
</gene>
<evidence type="ECO:0000256" key="4">
    <source>
        <dbReference type="ARBA" id="ARBA00023136"/>
    </source>
</evidence>
<keyword evidence="7" id="KW-1185">Reference proteome</keyword>
<keyword evidence="5" id="KW-0811">Translocation</keyword>
<comment type="function">
    <text evidence="5">Part of the twin-arginine translocation (Tat) system that transports large folded proteins containing a characteristic twin-arginine motif in their signal peptide across membranes.</text>
</comment>
<dbReference type="AlphaFoldDB" id="A0A4S4BI29"/>
<dbReference type="Pfam" id="PF00902">
    <property type="entry name" value="TatC"/>
    <property type="match status" value="1"/>
</dbReference>
<evidence type="ECO:0000256" key="3">
    <source>
        <dbReference type="ARBA" id="ARBA00022989"/>
    </source>
</evidence>
<dbReference type="GO" id="GO:0033281">
    <property type="term" value="C:TAT protein transport complex"/>
    <property type="evidence" value="ECO:0007669"/>
    <property type="project" value="UniProtKB-UniRule"/>
</dbReference>
<dbReference type="HAMAP" id="MF_00902">
    <property type="entry name" value="TatC"/>
    <property type="match status" value="1"/>
</dbReference>
<dbReference type="RefSeq" id="WP_136372780.1">
    <property type="nucleotide sequence ID" value="NZ_SSOB01000043.1"/>
</dbReference>
<dbReference type="OrthoDB" id="9777044at2"/>
<dbReference type="GO" id="GO:0009977">
    <property type="term" value="F:proton motive force dependent protein transmembrane transporter activity"/>
    <property type="evidence" value="ECO:0007669"/>
    <property type="project" value="TreeGrafter"/>
</dbReference>
<protein>
    <recommendedName>
        <fullName evidence="5">Sec-independent protein translocase protein TatC</fullName>
    </recommendedName>
</protein>
<evidence type="ECO:0000256" key="5">
    <source>
        <dbReference type="HAMAP-Rule" id="MF_00902"/>
    </source>
</evidence>
<keyword evidence="3 5" id="KW-1133">Transmembrane helix</keyword>
<dbReference type="Proteomes" id="UP000310636">
    <property type="component" value="Unassembled WGS sequence"/>
</dbReference>
<proteinExistence type="inferred from homology"/>
<dbReference type="GO" id="GO:0043953">
    <property type="term" value="P:protein transport by the Tat complex"/>
    <property type="evidence" value="ECO:0007669"/>
    <property type="project" value="UniProtKB-UniRule"/>
</dbReference>
<comment type="caution">
    <text evidence="6">The sequence shown here is derived from an EMBL/GenBank/DDBJ whole genome shotgun (WGS) entry which is preliminary data.</text>
</comment>
<feature type="transmembrane region" description="Helical" evidence="5">
    <location>
        <begin position="219"/>
        <end position="238"/>
    </location>
</feature>